<gene>
    <name evidence="1" type="ORF">MNVM_12010</name>
</gene>
<protein>
    <submittedName>
        <fullName evidence="1">Uncharacterized protein</fullName>
    </submittedName>
</protein>
<dbReference type="RefSeq" id="WP_193465967.1">
    <property type="nucleotide sequence ID" value="NZ_AP022562.1"/>
</dbReference>
<evidence type="ECO:0000313" key="2">
    <source>
        <dbReference type="Proteomes" id="UP000466997"/>
    </source>
</evidence>
<sequence>MQDEGLEPRVAALEEQVRELRDRVRASEQDAAAARVLAGGADRDVGELGDELRDFRQATNTSFNALREDMLDMRQELTGGFSDVATGFAEMRTKFDLTAAGQQHIAELIQQVIDRQGGAAPA</sequence>
<accession>A0A7I7JK32</accession>
<name>A0A7I7JK32_9MYCO</name>
<organism evidence="1 2">
    <name type="scientific">Mycobacterium novum</name>
    <dbReference type="NCBI Taxonomy" id="2492438"/>
    <lineage>
        <taxon>Bacteria</taxon>
        <taxon>Bacillati</taxon>
        <taxon>Actinomycetota</taxon>
        <taxon>Actinomycetes</taxon>
        <taxon>Mycobacteriales</taxon>
        <taxon>Mycobacteriaceae</taxon>
        <taxon>Mycobacterium</taxon>
    </lineage>
</organism>
<keyword evidence="2" id="KW-1185">Reference proteome</keyword>
<dbReference type="Gene3D" id="1.20.58.130">
    <property type="match status" value="1"/>
</dbReference>
<dbReference type="KEGG" id="mnm:MNVM_12010"/>
<dbReference type="AlphaFoldDB" id="A0A7I7JK32"/>
<dbReference type="Proteomes" id="UP000466997">
    <property type="component" value="Chromosome"/>
</dbReference>
<reference evidence="1 2" key="1">
    <citation type="journal article" date="2019" name="Emerg. Microbes Infect.">
        <title>Comprehensive subspecies identification of 175 nontuberculous mycobacteria species based on 7547 genomic profiles.</title>
        <authorList>
            <person name="Matsumoto Y."/>
            <person name="Kinjo T."/>
            <person name="Motooka D."/>
            <person name="Nabeya D."/>
            <person name="Jung N."/>
            <person name="Uechi K."/>
            <person name="Horii T."/>
            <person name="Iida T."/>
            <person name="Fujita J."/>
            <person name="Nakamura S."/>
        </authorList>
    </citation>
    <scope>NUCLEOTIDE SEQUENCE [LARGE SCALE GENOMIC DNA]</scope>
    <source>
        <strain evidence="1 2">JCM 6391</strain>
    </source>
</reference>
<dbReference type="EMBL" id="AP022562">
    <property type="protein sequence ID" value="BBX12120.1"/>
    <property type="molecule type" value="Genomic_DNA"/>
</dbReference>
<proteinExistence type="predicted"/>
<evidence type="ECO:0000313" key="1">
    <source>
        <dbReference type="EMBL" id="BBX12120.1"/>
    </source>
</evidence>